<dbReference type="EMBL" id="JBHMBH010000042">
    <property type="protein sequence ID" value="MFB9716199.1"/>
    <property type="molecule type" value="Genomic_DNA"/>
</dbReference>
<evidence type="ECO:0000313" key="3">
    <source>
        <dbReference type="EMBL" id="MFB9716199.1"/>
    </source>
</evidence>
<dbReference type="Proteomes" id="UP001589536">
    <property type="component" value="Unassembled WGS sequence"/>
</dbReference>
<dbReference type="InterPro" id="IPR036365">
    <property type="entry name" value="PGBD-like_sf"/>
</dbReference>
<reference evidence="3 4" key="1">
    <citation type="submission" date="2024-09" db="EMBL/GenBank/DDBJ databases">
        <authorList>
            <person name="Sun Q."/>
            <person name="Mori K."/>
        </authorList>
    </citation>
    <scope>NUCLEOTIDE SEQUENCE [LARGE SCALE GENOMIC DNA]</scope>
    <source>
        <strain evidence="3 4">JCM 13519</strain>
    </source>
</reference>
<sequence>MSRYRWILLVSAVVVIAAATAGIFWVNKPIQAASEPKPLATGKVERKDLTDRQELNGEIDFGDAKTLKGKKSGTLTWLPEKGAAVKQGEALYRVDDHPVPLFIGDTPLYRAIDKAGLIGPDVKVLKSNLQALGFLGDDGRPDITTAATLRAITTWQKTNNLDLTGKIADGDYLVLPGPVKVSGHKANLGDAAAADLVETTALVPRVKLTLSDSTPAPKVGVAVSILDDSGTPKPGKITGIAAQGTTESGAAAAPAPGQPAGKQLIADFDSTDGLDYATGAQIRVQITTVDVKNVLAVPVVSLNALLEGGYAVRVPDSAGNKDSKPGYRLVPVKVGKIVKGLAEVSGDLTAGQDVVTAS</sequence>
<dbReference type="RefSeq" id="WP_345053729.1">
    <property type="nucleotide sequence ID" value="NZ_BAABED010000001.1"/>
</dbReference>
<evidence type="ECO:0000256" key="2">
    <source>
        <dbReference type="ARBA" id="ARBA00023054"/>
    </source>
</evidence>
<dbReference type="PANTHER" id="PTHR32347">
    <property type="entry name" value="EFFLUX SYSTEM COMPONENT YKNX-RELATED"/>
    <property type="match status" value="1"/>
</dbReference>
<keyword evidence="4" id="KW-1185">Reference proteome</keyword>
<organism evidence="3 4">
    <name type="scientific">Arthrobacter methylotrophus</name>
    <dbReference type="NCBI Taxonomy" id="121291"/>
    <lineage>
        <taxon>Bacteria</taxon>
        <taxon>Bacillati</taxon>
        <taxon>Actinomycetota</taxon>
        <taxon>Actinomycetes</taxon>
        <taxon>Micrococcales</taxon>
        <taxon>Micrococcaceae</taxon>
        <taxon>Arthrobacter</taxon>
    </lineage>
</organism>
<comment type="caution">
    <text evidence="3">The sequence shown here is derived from an EMBL/GenBank/DDBJ whole genome shotgun (WGS) entry which is preliminary data.</text>
</comment>
<proteinExistence type="predicted"/>
<comment type="subcellular location">
    <subcellularLocation>
        <location evidence="1">Cell envelope</location>
    </subcellularLocation>
</comment>
<evidence type="ECO:0000256" key="1">
    <source>
        <dbReference type="ARBA" id="ARBA00004196"/>
    </source>
</evidence>
<protein>
    <submittedName>
        <fullName evidence="3">Efflux RND transporter periplasmic adaptor subunit</fullName>
    </submittedName>
</protein>
<dbReference type="PANTHER" id="PTHR32347:SF23">
    <property type="entry name" value="BLL5650 PROTEIN"/>
    <property type="match status" value="1"/>
</dbReference>
<accession>A0ABV5UVG0</accession>
<keyword evidence="2" id="KW-0175">Coiled coil</keyword>
<evidence type="ECO:0000313" key="4">
    <source>
        <dbReference type="Proteomes" id="UP001589536"/>
    </source>
</evidence>
<name>A0ABV5UVG0_9MICC</name>
<dbReference type="InterPro" id="IPR050465">
    <property type="entry name" value="UPF0194_transport"/>
</dbReference>
<dbReference type="SUPFAM" id="SSF47090">
    <property type="entry name" value="PGBD-like"/>
    <property type="match status" value="1"/>
</dbReference>
<dbReference type="Gene3D" id="2.40.420.20">
    <property type="match status" value="1"/>
</dbReference>
<gene>
    <name evidence="3" type="ORF">ACFFPI_19045</name>
</gene>